<feature type="chain" id="PRO_5040838573" description="Plastocyanin" evidence="1">
    <location>
        <begin position="29"/>
        <end position="146"/>
    </location>
</feature>
<proteinExistence type="predicted"/>
<gene>
    <name evidence="2" type="ORF">OD750_007140</name>
</gene>
<name>A0A9X3YHF7_9GAMM</name>
<evidence type="ECO:0000256" key="1">
    <source>
        <dbReference type="SAM" id="SignalP"/>
    </source>
</evidence>
<evidence type="ECO:0000313" key="2">
    <source>
        <dbReference type="EMBL" id="MDC8012322.1"/>
    </source>
</evidence>
<keyword evidence="3" id="KW-1185">Reference proteome</keyword>
<dbReference type="RefSeq" id="WP_263543815.1">
    <property type="nucleotide sequence ID" value="NZ_JAOVZO020000008.1"/>
</dbReference>
<dbReference type="InterPro" id="IPR008972">
    <property type="entry name" value="Cupredoxin"/>
</dbReference>
<evidence type="ECO:0000313" key="3">
    <source>
        <dbReference type="Proteomes" id="UP001139971"/>
    </source>
</evidence>
<dbReference type="Proteomes" id="UP001139971">
    <property type="component" value="Unassembled WGS sequence"/>
</dbReference>
<sequence length="146" mass="15313">MHAFHARSLLRPFAALAFAFAVAPAVHAGGNSFTVTNNGTGAWVLDGVENPPLTLTRGQSYTFQLQGVSAIHPFNINTINITGNGNRYNSGVTNNGATGNTAITFVVPNDAPDSLHYNCANHGLMNGPITVVNGVVDAIFADDFEV</sequence>
<protein>
    <recommendedName>
        <fullName evidence="4">Plastocyanin</fullName>
    </recommendedName>
</protein>
<accession>A0A9X3YHF7</accession>
<dbReference type="AlphaFoldDB" id="A0A9X3YHF7"/>
<reference evidence="2" key="1">
    <citation type="submission" date="2023-02" db="EMBL/GenBank/DDBJ databases">
        <title>Tahibacter soli sp. nov. isolated from soil.</title>
        <authorList>
            <person name="Baek J.H."/>
            <person name="Lee J.K."/>
            <person name="Choi D.G."/>
            <person name="Jeon C.O."/>
        </authorList>
    </citation>
    <scope>NUCLEOTIDE SEQUENCE</scope>
    <source>
        <strain evidence="2">BL</strain>
    </source>
</reference>
<organism evidence="2 3">
    <name type="scientific">Tahibacter soli</name>
    <dbReference type="NCBI Taxonomy" id="2983605"/>
    <lineage>
        <taxon>Bacteria</taxon>
        <taxon>Pseudomonadati</taxon>
        <taxon>Pseudomonadota</taxon>
        <taxon>Gammaproteobacteria</taxon>
        <taxon>Lysobacterales</taxon>
        <taxon>Rhodanobacteraceae</taxon>
        <taxon>Tahibacter</taxon>
    </lineage>
</organism>
<feature type="signal peptide" evidence="1">
    <location>
        <begin position="1"/>
        <end position="28"/>
    </location>
</feature>
<dbReference type="SUPFAM" id="SSF49503">
    <property type="entry name" value="Cupredoxins"/>
    <property type="match status" value="1"/>
</dbReference>
<dbReference type="Gene3D" id="2.60.40.420">
    <property type="entry name" value="Cupredoxins - blue copper proteins"/>
    <property type="match status" value="1"/>
</dbReference>
<keyword evidence="1" id="KW-0732">Signal</keyword>
<evidence type="ECO:0008006" key="4">
    <source>
        <dbReference type="Google" id="ProtNLM"/>
    </source>
</evidence>
<dbReference type="EMBL" id="JAOVZO020000008">
    <property type="protein sequence ID" value="MDC8012322.1"/>
    <property type="molecule type" value="Genomic_DNA"/>
</dbReference>
<comment type="caution">
    <text evidence="2">The sequence shown here is derived from an EMBL/GenBank/DDBJ whole genome shotgun (WGS) entry which is preliminary data.</text>
</comment>